<dbReference type="PANTHER" id="PTHR46300">
    <property type="entry name" value="P450, PUTATIVE (EUROFUNG)-RELATED-RELATED"/>
    <property type="match status" value="1"/>
</dbReference>
<name>A0AAW0CDG7_9AGAR</name>
<evidence type="ECO:0000256" key="8">
    <source>
        <dbReference type="ARBA" id="ARBA00023033"/>
    </source>
</evidence>
<reference evidence="10 11" key="1">
    <citation type="submission" date="2024-01" db="EMBL/GenBank/DDBJ databases">
        <title>A draft genome for a cacao thread blight-causing isolate of Paramarasmius palmivorus.</title>
        <authorList>
            <person name="Baruah I.K."/>
            <person name="Bukari Y."/>
            <person name="Amoako-Attah I."/>
            <person name="Meinhardt L.W."/>
            <person name="Bailey B.A."/>
            <person name="Cohen S.P."/>
        </authorList>
    </citation>
    <scope>NUCLEOTIDE SEQUENCE [LARGE SCALE GENOMIC DNA]</scope>
    <source>
        <strain evidence="10 11">GH-12</strain>
    </source>
</reference>
<keyword evidence="7 9" id="KW-0408">Iron</keyword>
<evidence type="ECO:0000256" key="4">
    <source>
        <dbReference type="ARBA" id="ARBA00022617"/>
    </source>
</evidence>
<organism evidence="10 11">
    <name type="scientific">Paramarasmius palmivorus</name>
    <dbReference type="NCBI Taxonomy" id="297713"/>
    <lineage>
        <taxon>Eukaryota</taxon>
        <taxon>Fungi</taxon>
        <taxon>Dikarya</taxon>
        <taxon>Basidiomycota</taxon>
        <taxon>Agaricomycotina</taxon>
        <taxon>Agaricomycetes</taxon>
        <taxon>Agaricomycetidae</taxon>
        <taxon>Agaricales</taxon>
        <taxon>Marasmiineae</taxon>
        <taxon>Marasmiaceae</taxon>
        <taxon>Paramarasmius</taxon>
    </lineage>
</organism>
<keyword evidence="6" id="KW-0560">Oxidoreductase</keyword>
<dbReference type="InterPro" id="IPR002401">
    <property type="entry name" value="Cyt_P450_E_grp-I"/>
</dbReference>
<evidence type="ECO:0008006" key="12">
    <source>
        <dbReference type="Google" id="ProtNLM"/>
    </source>
</evidence>
<comment type="cofactor">
    <cofactor evidence="1 9">
        <name>heme</name>
        <dbReference type="ChEBI" id="CHEBI:30413"/>
    </cofactor>
</comment>
<comment type="similarity">
    <text evidence="3">Belongs to the cytochrome P450 family.</text>
</comment>
<evidence type="ECO:0000256" key="5">
    <source>
        <dbReference type="ARBA" id="ARBA00022723"/>
    </source>
</evidence>
<gene>
    <name evidence="10" type="ORF">VNI00_010713</name>
</gene>
<evidence type="ECO:0000313" key="10">
    <source>
        <dbReference type="EMBL" id="KAK7037752.1"/>
    </source>
</evidence>
<proteinExistence type="inferred from homology"/>
<dbReference type="Proteomes" id="UP001383192">
    <property type="component" value="Unassembled WGS sequence"/>
</dbReference>
<dbReference type="InterPro" id="IPR050364">
    <property type="entry name" value="Cytochrome_P450_fung"/>
</dbReference>
<evidence type="ECO:0000256" key="1">
    <source>
        <dbReference type="ARBA" id="ARBA00001971"/>
    </source>
</evidence>
<evidence type="ECO:0000256" key="6">
    <source>
        <dbReference type="ARBA" id="ARBA00023002"/>
    </source>
</evidence>
<comment type="pathway">
    <text evidence="2">Secondary metabolite biosynthesis.</text>
</comment>
<dbReference type="InterPro" id="IPR001128">
    <property type="entry name" value="Cyt_P450"/>
</dbReference>
<dbReference type="GO" id="GO:0004497">
    <property type="term" value="F:monooxygenase activity"/>
    <property type="evidence" value="ECO:0007669"/>
    <property type="project" value="UniProtKB-KW"/>
</dbReference>
<dbReference type="Pfam" id="PF00067">
    <property type="entry name" value="p450"/>
    <property type="match status" value="1"/>
</dbReference>
<keyword evidence="11" id="KW-1185">Reference proteome</keyword>
<keyword evidence="4 9" id="KW-0349">Heme</keyword>
<dbReference type="GO" id="GO:0020037">
    <property type="term" value="F:heme binding"/>
    <property type="evidence" value="ECO:0007669"/>
    <property type="project" value="InterPro"/>
</dbReference>
<protein>
    <recommendedName>
        <fullName evidence="12">Cytochrome P450</fullName>
    </recommendedName>
</protein>
<evidence type="ECO:0000256" key="2">
    <source>
        <dbReference type="ARBA" id="ARBA00005179"/>
    </source>
</evidence>
<evidence type="ECO:0000256" key="7">
    <source>
        <dbReference type="ARBA" id="ARBA00023004"/>
    </source>
</evidence>
<keyword evidence="5 9" id="KW-0479">Metal-binding</keyword>
<dbReference type="Gene3D" id="1.10.630.10">
    <property type="entry name" value="Cytochrome P450"/>
    <property type="match status" value="1"/>
</dbReference>
<dbReference type="GO" id="GO:0005506">
    <property type="term" value="F:iron ion binding"/>
    <property type="evidence" value="ECO:0007669"/>
    <property type="project" value="InterPro"/>
</dbReference>
<evidence type="ECO:0000256" key="3">
    <source>
        <dbReference type="ARBA" id="ARBA00010617"/>
    </source>
</evidence>
<dbReference type="SUPFAM" id="SSF48264">
    <property type="entry name" value="Cytochrome P450"/>
    <property type="match status" value="1"/>
</dbReference>
<comment type="caution">
    <text evidence="10">The sequence shown here is derived from an EMBL/GenBank/DDBJ whole genome shotgun (WGS) entry which is preliminary data.</text>
</comment>
<dbReference type="PRINTS" id="PR00463">
    <property type="entry name" value="EP450I"/>
</dbReference>
<dbReference type="GO" id="GO:0016705">
    <property type="term" value="F:oxidoreductase activity, acting on paired donors, with incorporation or reduction of molecular oxygen"/>
    <property type="evidence" value="ECO:0007669"/>
    <property type="project" value="InterPro"/>
</dbReference>
<accession>A0AAW0CDG7</accession>
<sequence>MVLTTPSGLPHVASQSDSYCGFHIPQGTIVMANIWAMTHDEAIYPDPYDFKPERFLNKTGTINDILAYGFGRRVCVGRHLADTVLWWTFACVLACFDIEKEKDENGNEIDIPEHYSPGPGLFSHPLPFRCKITPRHGGIEGLVF</sequence>
<evidence type="ECO:0000256" key="9">
    <source>
        <dbReference type="PIRSR" id="PIRSR602401-1"/>
    </source>
</evidence>
<evidence type="ECO:0000313" key="11">
    <source>
        <dbReference type="Proteomes" id="UP001383192"/>
    </source>
</evidence>
<dbReference type="PANTHER" id="PTHR46300:SF7">
    <property type="entry name" value="P450, PUTATIVE (EUROFUNG)-RELATED"/>
    <property type="match status" value="1"/>
</dbReference>
<dbReference type="AlphaFoldDB" id="A0AAW0CDG7"/>
<dbReference type="InterPro" id="IPR036396">
    <property type="entry name" value="Cyt_P450_sf"/>
</dbReference>
<feature type="binding site" description="axial binding residue" evidence="9">
    <location>
        <position position="75"/>
    </location>
    <ligand>
        <name>heme</name>
        <dbReference type="ChEBI" id="CHEBI:30413"/>
    </ligand>
    <ligandPart>
        <name>Fe</name>
        <dbReference type="ChEBI" id="CHEBI:18248"/>
    </ligandPart>
</feature>
<dbReference type="EMBL" id="JAYKXP010000044">
    <property type="protein sequence ID" value="KAK7037752.1"/>
    <property type="molecule type" value="Genomic_DNA"/>
</dbReference>
<keyword evidence="8" id="KW-0503">Monooxygenase</keyword>